<name>A0A4Z0A7J2_9AGAM</name>
<dbReference type="Proteomes" id="UP000298061">
    <property type="component" value="Unassembled WGS sequence"/>
</dbReference>
<reference evidence="2 3" key="1">
    <citation type="submission" date="2019-02" db="EMBL/GenBank/DDBJ databases">
        <title>Genome sequencing of the rare red list fungi Hericium alpestre (H. flagellum).</title>
        <authorList>
            <person name="Buettner E."/>
            <person name="Kellner H."/>
        </authorList>
    </citation>
    <scope>NUCLEOTIDE SEQUENCE [LARGE SCALE GENOMIC DNA]</scope>
    <source>
        <strain evidence="2 3">DSM 108284</strain>
    </source>
</reference>
<keyword evidence="1" id="KW-0175">Coiled coil</keyword>
<organism evidence="2 3">
    <name type="scientific">Hericium alpestre</name>
    <dbReference type="NCBI Taxonomy" id="135208"/>
    <lineage>
        <taxon>Eukaryota</taxon>
        <taxon>Fungi</taxon>
        <taxon>Dikarya</taxon>
        <taxon>Basidiomycota</taxon>
        <taxon>Agaricomycotina</taxon>
        <taxon>Agaricomycetes</taxon>
        <taxon>Russulales</taxon>
        <taxon>Hericiaceae</taxon>
        <taxon>Hericium</taxon>
    </lineage>
</organism>
<feature type="coiled-coil region" evidence="1">
    <location>
        <begin position="113"/>
        <end position="140"/>
    </location>
</feature>
<sequence length="194" mass="22327">FPALETVHLKSVCLLTALDDHLLSTLHTLPRDDALNGTVRSLCFDAPSRWLAQEFSRCARGFDLLAFFPHLVDVVLPVLELDYPCERVTHSAIARIGLSHVLYEHDVEALCEERVTERTQQRLELRIDRLEKTIDVALQGELPRLRVIRFADPPFEEYARKFKAEWVAGWVRRLAERKIALEWSSLEQRVPGSS</sequence>
<evidence type="ECO:0000313" key="3">
    <source>
        <dbReference type="Proteomes" id="UP000298061"/>
    </source>
</evidence>
<comment type="caution">
    <text evidence="2">The sequence shown here is derived from an EMBL/GenBank/DDBJ whole genome shotgun (WGS) entry which is preliminary data.</text>
</comment>
<evidence type="ECO:0000313" key="2">
    <source>
        <dbReference type="EMBL" id="TFY81598.1"/>
    </source>
</evidence>
<evidence type="ECO:0000256" key="1">
    <source>
        <dbReference type="SAM" id="Coils"/>
    </source>
</evidence>
<proteinExistence type="predicted"/>
<feature type="non-terminal residue" evidence="2">
    <location>
        <position position="1"/>
    </location>
</feature>
<dbReference type="EMBL" id="SFCI01000194">
    <property type="protein sequence ID" value="TFY81598.1"/>
    <property type="molecule type" value="Genomic_DNA"/>
</dbReference>
<gene>
    <name evidence="2" type="ORF">EWM64_g2417</name>
</gene>
<keyword evidence="3" id="KW-1185">Reference proteome</keyword>
<protein>
    <submittedName>
        <fullName evidence="2">Uncharacterized protein</fullName>
    </submittedName>
</protein>
<accession>A0A4Z0A7J2</accession>
<dbReference type="AlphaFoldDB" id="A0A4Z0A7J2"/>